<accession>A0A368SPU1</accession>
<organism evidence="1">
    <name type="scientific">Setaria italica</name>
    <name type="common">Foxtail millet</name>
    <name type="synonym">Panicum italicum</name>
    <dbReference type="NCBI Taxonomy" id="4555"/>
    <lineage>
        <taxon>Eukaryota</taxon>
        <taxon>Viridiplantae</taxon>
        <taxon>Streptophyta</taxon>
        <taxon>Embryophyta</taxon>
        <taxon>Tracheophyta</taxon>
        <taxon>Spermatophyta</taxon>
        <taxon>Magnoliopsida</taxon>
        <taxon>Liliopsida</taxon>
        <taxon>Poales</taxon>
        <taxon>Poaceae</taxon>
        <taxon>PACMAD clade</taxon>
        <taxon>Panicoideae</taxon>
        <taxon>Panicodae</taxon>
        <taxon>Paniceae</taxon>
        <taxon>Cenchrinae</taxon>
        <taxon>Setaria</taxon>
    </lineage>
</organism>
<protein>
    <submittedName>
        <fullName evidence="1">Uncharacterized protein</fullName>
    </submittedName>
</protein>
<reference evidence="1" key="1">
    <citation type="journal article" date="2012" name="Nat. Biotechnol.">
        <title>Reference genome sequence of the model plant Setaria.</title>
        <authorList>
            <person name="Bennetzen J.L."/>
            <person name="Schmutz J."/>
            <person name="Wang H."/>
            <person name="Percifield R."/>
            <person name="Hawkins J."/>
            <person name="Pontaroli A.C."/>
            <person name="Estep M."/>
            <person name="Feng L."/>
            <person name="Vaughn J.N."/>
            <person name="Grimwood J."/>
            <person name="Jenkins J."/>
            <person name="Barry K."/>
            <person name="Lindquist E."/>
            <person name="Hellsten U."/>
            <person name="Deshpande S."/>
            <person name="Wang X."/>
            <person name="Wu X."/>
            <person name="Mitros T."/>
            <person name="Triplett J."/>
            <person name="Yang X."/>
            <person name="Ye C.Y."/>
            <person name="Mauro-Herrera M."/>
            <person name="Wang L."/>
            <person name="Li P."/>
            <person name="Sharma M."/>
            <person name="Sharma R."/>
            <person name="Ronald P.C."/>
            <person name="Panaud O."/>
            <person name="Kellogg E.A."/>
            <person name="Brutnell T.P."/>
            <person name="Doust A.N."/>
            <person name="Tuskan G.A."/>
            <person name="Rokhsar D."/>
            <person name="Devos K.M."/>
        </authorList>
    </citation>
    <scope>NUCLEOTIDE SEQUENCE [LARGE SCALE GENOMIC DNA]</scope>
    <source>
        <strain evidence="1">Yugu1</strain>
    </source>
</reference>
<evidence type="ECO:0000313" key="1">
    <source>
        <dbReference type="EMBL" id="RCV44374.1"/>
    </source>
</evidence>
<proteinExistence type="predicted"/>
<sequence length="106" mass="11965">MRGPFSGGIKVAARDPVDDRIIDSQAPSHDCHPIRSAVSSRTDGPARISIKLFIFCSASLLLFVLGKQGKRWCRDLFFYDVSTTNNLLDTQYYFLHPKLLFILICT</sequence>
<reference evidence="1" key="2">
    <citation type="submission" date="2015-07" db="EMBL/GenBank/DDBJ databases">
        <authorList>
            <person name="Noorani M."/>
        </authorList>
    </citation>
    <scope>NUCLEOTIDE SEQUENCE</scope>
    <source>
        <strain evidence="1">Yugu1</strain>
    </source>
</reference>
<dbReference type="EMBL" id="CM003536">
    <property type="protein sequence ID" value="RCV44374.1"/>
    <property type="molecule type" value="Genomic_DNA"/>
</dbReference>
<gene>
    <name evidence="1" type="ORF">SETIT_9G368300v2</name>
</gene>
<dbReference type="AlphaFoldDB" id="A0A368SPU1"/>
<name>A0A368SPU1_SETIT</name>